<dbReference type="Pfam" id="PF03401">
    <property type="entry name" value="TctC"/>
    <property type="match status" value="1"/>
</dbReference>
<dbReference type="InterPro" id="IPR042100">
    <property type="entry name" value="Bug_dom1"/>
</dbReference>
<dbReference type="Proteomes" id="UP000277294">
    <property type="component" value="Unassembled WGS sequence"/>
</dbReference>
<evidence type="ECO:0000313" key="2">
    <source>
        <dbReference type="EMBL" id="VCU71459.1"/>
    </source>
</evidence>
<evidence type="ECO:0000256" key="1">
    <source>
        <dbReference type="ARBA" id="ARBA00006987"/>
    </source>
</evidence>
<dbReference type="AlphaFoldDB" id="A0A3P4B587"/>
<accession>A0A3P4B587</accession>
<dbReference type="Gene3D" id="3.40.190.150">
    <property type="entry name" value="Bordetella uptake gene, domain 1"/>
    <property type="match status" value="1"/>
</dbReference>
<protein>
    <submittedName>
        <fullName evidence="2">Tripartite tricarboxylate transporter family receptor</fullName>
    </submittedName>
</protein>
<reference evidence="2 3" key="1">
    <citation type="submission" date="2018-10" db="EMBL/GenBank/DDBJ databases">
        <authorList>
            <person name="Criscuolo A."/>
        </authorList>
    </citation>
    <scope>NUCLEOTIDE SEQUENCE [LARGE SCALE GENOMIC DNA]</scope>
    <source>
        <strain evidence="2">DnA1</strain>
    </source>
</reference>
<dbReference type="OrthoDB" id="8881024at2"/>
<dbReference type="RefSeq" id="WP_124081034.1">
    <property type="nucleotide sequence ID" value="NZ_UWPJ01000027.1"/>
</dbReference>
<sequence length="329" mass="34513">MPTRREVIQYSLLQSAGALVTFPRLSKAASWPERPVRIVVPNPPGGTADITARIVFERVGAATKQSFVVENRAGAGGTIAMTSVARAEPDGYTFVVAGDSATYIPLIQDKPQFTMERNFVPVSLLIAQPVVLVAYPGTGIKSVADLIERAKAAPGKLSYGVSGVGSTHHIAAEMFCESAGIQMTSIPYKGGGQAIADLLSGQIPVACLGAGAVAAHGRTGRVRMLAVTSNERSASLPDVPTLRELGISGVDITQWFALYAPHDTPSHIVSAMQERASEALKLSSVRSKLAENAIDAVGSDGAALQARQRRDGEAWLSAMQRLGIKPAGT</sequence>
<dbReference type="CDD" id="cd07012">
    <property type="entry name" value="PBP2_Bug_TTT"/>
    <property type="match status" value="1"/>
</dbReference>
<dbReference type="InterPro" id="IPR005064">
    <property type="entry name" value="BUG"/>
</dbReference>
<proteinExistence type="inferred from homology"/>
<evidence type="ECO:0000313" key="3">
    <source>
        <dbReference type="Proteomes" id="UP000277294"/>
    </source>
</evidence>
<dbReference type="PANTHER" id="PTHR42928:SF5">
    <property type="entry name" value="BLR1237 PROTEIN"/>
    <property type="match status" value="1"/>
</dbReference>
<dbReference type="EMBL" id="UWPJ01000027">
    <property type="protein sequence ID" value="VCU71459.1"/>
    <property type="molecule type" value="Genomic_DNA"/>
</dbReference>
<dbReference type="PIRSF" id="PIRSF017082">
    <property type="entry name" value="YflP"/>
    <property type="match status" value="1"/>
</dbReference>
<comment type="similarity">
    <text evidence="1">Belongs to the UPF0065 (bug) family.</text>
</comment>
<name>A0A3P4B587_9BURK</name>
<dbReference type="Gene3D" id="3.40.190.10">
    <property type="entry name" value="Periplasmic binding protein-like II"/>
    <property type="match status" value="1"/>
</dbReference>
<keyword evidence="2" id="KW-0675">Receptor</keyword>
<keyword evidence="3" id="KW-1185">Reference proteome</keyword>
<gene>
    <name evidence="2" type="ORF">PIGHUM_03544</name>
</gene>
<dbReference type="PANTHER" id="PTHR42928">
    <property type="entry name" value="TRICARBOXYLATE-BINDING PROTEIN"/>
    <property type="match status" value="1"/>
</dbReference>
<organism evidence="2 3">
    <name type="scientific">Pigmentiphaga humi</name>
    <dbReference type="NCBI Taxonomy" id="2478468"/>
    <lineage>
        <taxon>Bacteria</taxon>
        <taxon>Pseudomonadati</taxon>
        <taxon>Pseudomonadota</taxon>
        <taxon>Betaproteobacteria</taxon>
        <taxon>Burkholderiales</taxon>
        <taxon>Alcaligenaceae</taxon>
        <taxon>Pigmentiphaga</taxon>
    </lineage>
</organism>
<dbReference type="SUPFAM" id="SSF53850">
    <property type="entry name" value="Periplasmic binding protein-like II"/>
    <property type="match status" value="1"/>
</dbReference>